<evidence type="ECO:0000313" key="2">
    <source>
        <dbReference type="EMBL" id="CAK7927511.1"/>
    </source>
</evidence>
<name>A0AAV1T891_9STRA</name>
<dbReference type="Proteomes" id="UP001162060">
    <property type="component" value="Unassembled WGS sequence"/>
</dbReference>
<dbReference type="EMBL" id="CAKLBY020000111">
    <property type="protein sequence ID" value="CAK7927511.1"/>
    <property type="molecule type" value="Genomic_DNA"/>
</dbReference>
<evidence type="ECO:0000313" key="3">
    <source>
        <dbReference type="Proteomes" id="UP001162060"/>
    </source>
</evidence>
<dbReference type="Pfam" id="PF14223">
    <property type="entry name" value="Retrotran_gag_2"/>
    <property type="match status" value="1"/>
</dbReference>
<accession>A0AAV1T891</accession>
<organism evidence="1 3">
    <name type="scientific">Peronospora matthiolae</name>
    <dbReference type="NCBI Taxonomy" id="2874970"/>
    <lineage>
        <taxon>Eukaryota</taxon>
        <taxon>Sar</taxon>
        <taxon>Stramenopiles</taxon>
        <taxon>Oomycota</taxon>
        <taxon>Peronosporomycetes</taxon>
        <taxon>Peronosporales</taxon>
        <taxon>Peronosporaceae</taxon>
        <taxon>Peronospora</taxon>
    </lineage>
</organism>
<comment type="caution">
    <text evidence="1">The sequence shown here is derived from an EMBL/GenBank/DDBJ whole genome shotgun (WGS) entry which is preliminary data.</text>
</comment>
<reference evidence="1" key="1">
    <citation type="submission" date="2024-01" db="EMBL/GenBank/DDBJ databases">
        <authorList>
            <person name="Webb A."/>
        </authorList>
    </citation>
    <scope>NUCLEOTIDE SEQUENCE</scope>
    <source>
        <strain evidence="1">Pm1</strain>
    </source>
</reference>
<dbReference type="EMBL" id="CAKLBY020000031">
    <property type="protein sequence ID" value="CAK7906895.1"/>
    <property type="molecule type" value="Genomic_DNA"/>
</dbReference>
<sequence length="65" mass="7278">MELERLVLEMNGALCGPSEEDTCATLLQSLSAHYESVVQALFMNVTQFSFKDLVSNLIAEEVRKK</sequence>
<protein>
    <submittedName>
        <fullName evidence="1">Uncharacterized protein</fullName>
    </submittedName>
</protein>
<gene>
    <name evidence="2" type="ORF">PM001_LOCUS12661</name>
    <name evidence="1" type="ORF">PM001_LOCUS3425</name>
</gene>
<evidence type="ECO:0000313" key="1">
    <source>
        <dbReference type="EMBL" id="CAK7906895.1"/>
    </source>
</evidence>
<proteinExistence type="predicted"/>
<dbReference type="AlphaFoldDB" id="A0AAV1T891"/>